<feature type="domain" description="Alcohol dehydrogenase-like N-terminal" evidence="3">
    <location>
        <begin position="43"/>
        <end position="152"/>
    </location>
</feature>
<dbReference type="InterPro" id="IPR013149">
    <property type="entry name" value="ADH-like_C"/>
</dbReference>
<dbReference type="RefSeq" id="WP_014810856.1">
    <property type="nucleotide sequence ID" value="NC_018025.1"/>
</dbReference>
<dbReference type="GO" id="GO:0016491">
    <property type="term" value="F:oxidoreductase activity"/>
    <property type="evidence" value="ECO:0007669"/>
    <property type="project" value="UniProtKB-KW"/>
</dbReference>
<dbReference type="Gene3D" id="3.40.50.720">
    <property type="entry name" value="NAD(P)-binding Rossmann-like Domain"/>
    <property type="match status" value="1"/>
</dbReference>
<evidence type="ECO:0000256" key="1">
    <source>
        <dbReference type="ARBA" id="ARBA00023002"/>
    </source>
</evidence>
<dbReference type="PANTHER" id="PTHR43401">
    <property type="entry name" value="L-THREONINE 3-DEHYDROGENASE"/>
    <property type="match status" value="1"/>
</dbReference>
<dbReference type="PANTHER" id="PTHR43401:SF4">
    <property type="entry name" value="D-ARABINOSE 1-DEHYDROGENASE (NADP(+))"/>
    <property type="match status" value="1"/>
</dbReference>
<sequence length="372" mass="39811">MSIPDKIQTWQMIKGPVFDKEAGKITAPGVMERTEIPVPELDKGEVLVEIAGCGVCHTDMSYFYDGVPTVTKPPLTLGHEISGTVVAAGPGGESWMGKNVIVPAVMPCNNCDICAKGRGNRCLAQKMPGSSLGIYGGFASHIPVPSEDLCVIEDLKGRPLENYAVVADAVTTPYQAAIRAEISAGDPVLVTGLGGVGMYMAQMAKGFGGKPVIGIDINDEKLQRALKLGAVDYVINSKGKDFKAIQEEFRAIAKEVGIKPNIGWKIFECTGVGAAQELALGFLGFIGKLVIVGFGTQKTSYMMSRLMAFDAEVIGTWGCLPKYYPQVLEMVQSGKVQIDPLLETRPMSTIGKAFEEAHSGTNMNRIVLMPDF</sequence>
<evidence type="ECO:0000313" key="5">
    <source>
        <dbReference type="Proteomes" id="UP000006055"/>
    </source>
</evidence>
<dbReference type="InterPro" id="IPR017614">
    <property type="entry name" value="Dearomat_deydrogenase"/>
</dbReference>
<organism evidence="4 5">
    <name type="scientific">Desulfomonile tiedjei (strain ATCC 49306 / DSM 6799 / DCB-1)</name>
    <dbReference type="NCBI Taxonomy" id="706587"/>
    <lineage>
        <taxon>Bacteria</taxon>
        <taxon>Pseudomonadati</taxon>
        <taxon>Thermodesulfobacteriota</taxon>
        <taxon>Desulfomonilia</taxon>
        <taxon>Desulfomonilales</taxon>
        <taxon>Desulfomonilaceae</taxon>
        <taxon>Desulfomonile</taxon>
    </lineage>
</organism>
<dbReference type="InterPro" id="IPR036291">
    <property type="entry name" value="NAD(P)-bd_dom_sf"/>
</dbReference>
<keyword evidence="5" id="KW-1185">Reference proteome</keyword>
<dbReference type="InterPro" id="IPR011032">
    <property type="entry name" value="GroES-like_sf"/>
</dbReference>
<dbReference type="Pfam" id="PF08240">
    <property type="entry name" value="ADH_N"/>
    <property type="match status" value="1"/>
</dbReference>
<dbReference type="InterPro" id="IPR013154">
    <property type="entry name" value="ADH-like_N"/>
</dbReference>
<dbReference type="HOGENOM" id="CLU_026673_20_1_7"/>
<proteinExistence type="predicted"/>
<dbReference type="PATRIC" id="fig|706587.4.peg.3473"/>
<evidence type="ECO:0000259" key="3">
    <source>
        <dbReference type="Pfam" id="PF08240"/>
    </source>
</evidence>
<dbReference type="CDD" id="cd08254">
    <property type="entry name" value="hydroxyacyl_CoA_DH"/>
    <property type="match status" value="1"/>
</dbReference>
<dbReference type="SUPFAM" id="SSF50129">
    <property type="entry name" value="GroES-like"/>
    <property type="match status" value="1"/>
</dbReference>
<reference evidence="5" key="1">
    <citation type="submission" date="2012-06" db="EMBL/GenBank/DDBJ databases">
        <title>Complete sequence of chromosome of Desulfomonile tiedjei DSM 6799.</title>
        <authorList>
            <person name="Lucas S."/>
            <person name="Copeland A."/>
            <person name="Lapidus A."/>
            <person name="Glavina del Rio T."/>
            <person name="Dalin E."/>
            <person name="Tice H."/>
            <person name="Bruce D."/>
            <person name="Goodwin L."/>
            <person name="Pitluck S."/>
            <person name="Peters L."/>
            <person name="Ovchinnikova G."/>
            <person name="Zeytun A."/>
            <person name="Lu M."/>
            <person name="Kyrpides N."/>
            <person name="Mavromatis K."/>
            <person name="Ivanova N."/>
            <person name="Brettin T."/>
            <person name="Detter J.C."/>
            <person name="Han C."/>
            <person name="Larimer F."/>
            <person name="Land M."/>
            <person name="Hauser L."/>
            <person name="Markowitz V."/>
            <person name="Cheng J.-F."/>
            <person name="Hugenholtz P."/>
            <person name="Woyke T."/>
            <person name="Wu D."/>
            <person name="Spring S."/>
            <person name="Schroeder M."/>
            <person name="Brambilla E."/>
            <person name="Klenk H.-P."/>
            <person name="Eisen J.A."/>
        </authorList>
    </citation>
    <scope>NUCLEOTIDE SEQUENCE [LARGE SCALE GENOMIC DNA]</scope>
    <source>
        <strain evidence="5">ATCC 49306 / DSM 6799 / DCB-1</strain>
    </source>
</reference>
<dbReference type="KEGG" id="dti:Desti_3055"/>
<dbReference type="NCBIfam" id="TIGR03201">
    <property type="entry name" value="dearomat_had"/>
    <property type="match status" value="1"/>
</dbReference>
<dbReference type="Pfam" id="PF00107">
    <property type="entry name" value="ADH_zinc_N"/>
    <property type="match status" value="1"/>
</dbReference>
<name>I4C828_DESTA</name>
<dbReference type="Gene3D" id="3.90.180.10">
    <property type="entry name" value="Medium-chain alcohol dehydrogenases, catalytic domain"/>
    <property type="match status" value="1"/>
</dbReference>
<dbReference type="OrthoDB" id="9809185at2"/>
<keyword evidence="1 4" id="KW-0560">Oxidoreductase</keyword>
<protein>
    <submittedName>
        <fullName evidence="4">6-hydroxycyclohex-1-ene-1-carbonyl-CoA dehydrogenase</fullName>
        <ecNumber evidence="4">1.1.1.-</ecNumber>
    </submittedName>
</protein>
<accession>I4C828</accession>
<evidence type="ECO:0000259" key="2">
    <source>
        <dbReference type="Pfam" id="PF00107"/>
    </source>
</evidence>
<dbReference type="Proteomes" id="UP000006055">
    <property type="component" value="Chromosome"/>
</dbReference>
<dbReference type="eggNOG" id="COG1063">
    <property type="taxonomic scope" value="Bacteria"/>
</dbReference>
<evidence type="ECO:0000313" key="4">
    <source>
        <dbReference type="EMBL" id="AFM25719.1"/>
    </source>
</evidence>
<dbReference type="InterPro" id="IPR050129">
    <property type="entry name" value="Zn_alcohol_dh"/>
</dbReference>
<gene>
    <name evidence="4" type="ordered locus">Desti_3055</name>
</gene>
<dbReference type="AlphaFoldDB" id="I4C828"/>
<feature type="domain" description="Alcohol dehydrogenase-like C-terminal" evidence="2">
    <location>
        <begin position="195"/>
        <end position="332"/>
    </location>
</feature>
<dbReference type="EC" id="1.1.1.-" evidence="4"/>
<dbReference type="EMBL" id="CP003360">
    <property type="protein sequence ID" value="AFM25719.1"/>
    <property type="molecule type" value="Genomic_DNA"/>
</dbReference>
<dbReference type="STRING" id="706587.Desti_3055"/>
<dbReference type="SUPFAM" id="SSF51735">
    <property type="entry name" value="NAD(P)-binding Rossmann-fold domains"/>
    <property type="match status" value="1"/>
</dbReference>